<reference evidence="2" key="1">
    <citation type="submission" date="2018-06" db="EMBL/GenBank/DDBJ databases">
        <authorList>
            <person name="Zhirakovskaya E."/>
        </authorList>
    </citation>
    <scope>NUCLEOTIDE SEQUENCE</scope>
</reference>
<dbReference type="AlphaFoldDB" id="A0A3B0S0N5"/>
<sequence>MTSIRPILPIFRSAPRKSRLSKDTQTPASNTNLPVPVTSPVMRLVGKSHANPDTGFAAQLLARPAARGIKASMQERSRFHAAYRKQANLTQPSVQKWA</sequence>
<gene>
    <name evidence="2" type="ORF">MNBD_ALPHA06-401</name>
</gene>
<dbReference type="EMBL" id="UOEE01000276">
    <property type="protein sequence ID" value="VAV99450.1"/>
    <property type="molecule type" value="Genomic_DNA"/>
</dbReference>
<evidence type="ECO:0000313" key="2">
    <source>
        <dbReference type="EMBL" id="VAV99450.1"/>
    </source>
</evidence>
<feature type="compositionally biased region" description="Polar residues" evidence="1">
    <location>
        <begin position="23"/>
        <end position="33"/>
    </location>
</feature>
<accession>A0A3B0S0N5</accession>
<evidence type="ECO:0000256" key="1">
    <source>
        <dbReference type="SAM" id="MobiDB-lite"/>
    </source>
</evidence>
<protein>
    <submittedName>
        <fullName evidence="2">Uncharacterized protein</fullName>
    </submittedName>
</protein>
<name>A0A3B0S0N5_9ZZZZ</name>
<organism evidence="2">
    <name type="scientific">hydrothermal vent metagenome</name>
    <dbReference type="NCBI Taxonomy" id="652676"/>
    <lineage>
        <taxon>unclassified sequences</taxon>
        <taxon>metagenomes</taxon>
        <taxon>ecological metagenomes</taxon>
    </lineage>
</organism>
<proteinExistence type="predicted"/>
<feature type="region of interest" description="Disordered" evidence="1">
    <location>
        <begin position="1"/>
        <end position="37"/>
    </location>
</feature>